<dbReference type="NCBIfam" id="TIGR00138">
    <property type="entry name" value="rsmG_gidB"/>
    <property type="match status" value="1"/>
</dbReference>
<keyword evidence="4 6" id="KW-0808">Transferase</keyword>
<dbReference type="AlphaFoldDB" id="A0A2G6JPM5"/>
<dbReference type="PANTHER" id="PTHR31760:SF0">
    <property type="entry name" value="S-ADENOSYL-L-METHIONINE-DEPENDENT METHYLTRANSFERASES SUPERFAMILY PROTEIN"/>
    <property type="match status" value="1"/>
</dbReference>
<dbReference type="EC" id="2.1.1.170" evidence="6"/>
<evidence type="ECO:0000313" key="7">
    <source>
        <dbReference type="EMBL" id="PIE25170.1"/>
    </source>
</evidence>
<feature type="binding site" evidence="6">
    <location>
        <position position="86"/>
    </location>
    <ligand>
        <name>S-adenosyl-L-methionine</name>
        <dbReference type="ChEBI" id="CHEBI:59789"/>
    </ligand>
</feature>
<keyword evidence="5 6" id="KW-0949">S-adenosyl-L-methionine</keyword>
<evidence type="ECO:0000256" key="6">
    <source>
        <dbReference type="HAMAP-Rule" id="MF_00074"/>
    </source>
</evidence>
<accession>A0A2G6JPM5</accession>
<dbReference type="PANTHER" id="PTHR31760">
    <property type="entry name" value="S-ADENOSYL-L-METHIONINE-DEPENDENT METHYLTRANSFERASES SUPERFAMILY PROTEIN"/>
    <property type="match status" value="1"/>
</dbReference>
<dbReference type="GO" id="GO:0005829">
    <property type="term" value="C:cytosol"/>
    <property type="evidence" value="ECO:0007669"/>
    <property type="project" value="TreeGrafter"/>
</dbReference>
<comment type="caution">
    <text evidence="7">The sequence shown here is derived from an EMBL/GenBank/DDBJ whole genome shotgun (WGS) entry which is preliminary data.</text>
</comment>
<feature type="binding site" evidence="6">
    <location>
        <position position="81"/>
    </location>
    <ligand>
        <name>S-adenosyl-L-methionine</name>
        <dbReference type="ChEBI" id="CHEBI:59789"/>
    </ligand>
</feature>
<dbReference type="STRING" id="207954.MED92_05578"/>
<dbReference type="Proteomes" id="UP000243469">
    <property type="component" value="Unassembled WGS sequence"/>
</dbReference>
<feature type="binding site" evidence="6">
    <location>
        <begin position="132"/>
        <end position="133"/>
    </location>
    <ligand>
        <name>S-adenosyl-L-methionine</name>
        <dbReference type="ChEBI" id="CHEBI:59789"/>
    </ligand>
</feature>
<evidence type="ECO:0000256" key="4">
    <source>
        <dbReference type="ARBA" id="ARBA00022679"/>
    </source>
</evidence>
<dbReference type="InterPro" id="IPR029063">
    <property type="entry name" value="SAM-dependent_MTases_sf"/>
</dbReference>
<comment type="catalytic activity">
    <reaction evidence="6">
        <text>guanosine(527) in 16S rRNA + S-adenosyl-L-methionine = N(7)-methylguanosine(527) in 16S rRNA + S-adenosyl-L-homocysteine</text>
        <dbReference type="Rhea" id="RHEA:42732"/>
        <dbReference type="Rhea" id="RHEA-COMP:10209"/>
        <dbReference type="Rhea" id="RHEA-COMP:10210"/>
        <dbReference type="ChEBI" id="CHEBI:57856"/>
        <dbReference type="ChEBI" id="CHEBI:59789"/>
        <dbReference type="ChEBI" id="CHEBI:74269"/>
        <dbReference type="ChEBI" id="CHEBI:74480"/>
        <dbReference type="EC" id="2.1.1.170"/>
    </reaction>
</comment>
<name>A0A2G6JPM5_NEPCE</name>
<comment type="function">
    <text evidence="6">Specifically methylates the N7 position of guanine in position 527 of 16S rRNA.</text>
</comment>
<comment type="similarity">
    <text evidence="6">Belongs to the methyltransferase superfamily. RNA methyltransferase RsmG family.</text>
</comment>
<comment type="caution">
    <text evidence="6">Lacks conserved residue(s) required for the propagation of feature annotation.</text>
</comment>
<organism evidence="7 8">
    <name type="scientific">Neptuniibacter caesariensis</name>
    <dbReference type="NCBI Taxonomy" id="207954"/>
    <lineage>
        <taxon>Bacteria</taxon>
        <taxon>Pseudomonadati</taxon>
        <taxon>Pseudomonadota</taxon>
        <taxon>Gammaproteobacteria</taxon>
        <taxon>Oceanospirillales</taxon>
        <taxon>Oceanospirillaceae</taxon>
        <taxon>Neptuniibacter</taxon>
    </lineage>
</organism>
<evidence type="ECO:0000313" key="8">
    <source>
        <dbReference type="Proteomes" id="UP000243469"/>
    </source>
</evidence>
<dbReference type="SUPFAM" id="SSF53335">
    <property type="entry name" value="S-adenosyl-L-methionine-dependent methyltransferases"/>
    <property type="match status" value="1"/>
</dbReference>
<dbReference type="Gene3D" id="3.40.50.150">
    <property type="entry name" value="Vaccinia Virus protein VP39"/>
    <property type="match status" value="1"/>
</dbReference>
<dbReference type="InterPro" id="IPR003682">
    <property type="entry name" value="rRNA_ssu_MeTfrase_G"/>
</dbReference>
<dbReference type="PIRSF" id="PIRSF003078">
    <property type="entry name" value="GidB"/>
    <property type="match status" value="1"/>
</dbReference>
<dbReference type="GO" id="GO:0070043">
    <property type="term" value="F:rRNA (guanine-N7-)-methyltransferase activity"/>
    <property type="evidence" value="ECO:0007669"/>
    <property type="project" value="UniProtKB-UniRule"/>
</dbReference>
<evidence type="ECO:0000256" key="3">
    <source>
        <dbReference type="ARBA" id="ARBA00022603"/>
    </source>
</evidence>
<comment type="subcellular location">
    <subcellularLocation>
        <location evidence="6">Cytoplasm</location>
    </subcellularLocation>
</comment>
<keyword evidence="3 6" id="KW-0489">Methyltransferase</keyword>
<dbReference type="EMBL" id="PDSH01000012">
    <property type="protein sequence ID" value="PIE25170.1"/>
    <property type="molecule type" value="Genomic_DNA"/>
</dbReference>
<keyword evidence="1 6" id="KW-0963">Cytoplasm</keyword>
<dbReference type="Pfam" id="PF02527">
    <property type="entry name" value="GidB"/>
    <property type="match status" value="1"/>
</dbReference>
<evidence type="ECO:0000256" key="5">
    <source>
        <dbReference type="ARBA" id="ARBA00022691"/>
    </source>
</evidence>
<gene>
    <name evidence="6" type="primary">rsmG</name>
    <name evidence="7" type="ORF">CSA60_01390</name>
</gene>
<dbReference type="HAMAP" id="MF_00074">
    <property type="entry name" value="16SrRNA_methyltr_G"/>
    <property type="match status" value="1"/>
</dbReference>
<protein>
    <recommendedName>
        <fullName evidence="6">Ribosomal RNA small subunit methyltransferase G</fullName>
        <ecNumber evidence="6">2.1.1.170</ecNumber>
    </recommendedName>
    <alternativeName>
        <fullName evidence="6">16S rRNA 7-methylguanosine methyltransferase</fullName>
        <shortName evidence="6">16S rRNA m7G methyltransferase</shortName>
    </alternativeName>
</protein>
<evidence type="ECO:0000256" key="2">
    <source>
        <dbReference type="ARBA" id="ARBA00022552"/>
    </source>
</evidence>
<sequence length="212" mass="23914">MQQVSEQQLAAALKQGISQLELELTEYQINQLIRYLNLLIKWNKAYNLTAVRDPIEMVNRHLVDSLSIVPYIEGKRIIDVGSGPGLPGIPLAICYPDLAVTTLDSNGKKTRFQLQVKGELGLENLMVVNERVENCDFEPFDQVISRAFASLEDMINWTKQLCHEEGVFLAMKGLYPEEELSALPDGFELKACYRLNVPGAEGERHLLVLGRR</sequence>
<reference evidence="7 8" key="1">
    <citation type="submission" date="2017-10" db="EMBL/GenBank/DDBJ databases">
        <title>Novel microbial diversity and functional potential in the marine mammal oral microbiome.</title>
        <authorList>
            <person name="Dudek N.K."/>
            <person name="Sun C.L."/>
            <person name="Burstein D."/>
            <person name="Kantor R.S."/>
            <person name="Aliaga Goltsman D.S."/>
            <person name="Bik E.M."/>
            <person name="Thomas B.C."/>
            <person name="Banfield J.F."/>
            <person name="Relman D.A."/>
        </authorList>
    </citation>
    <scope>NUCLEOTIDE SEQUENCE [LARGE SCALE GENOMIC DNA]</scope>
    <source>
        <strain evidence="7">DOLJORAL78_47_21</strain>
    </source>
</reference>
<evidence type="ECO:0000256" key="1">
    <source>
        <dbReference type="ARBA" id="ARBA00022490"/>
    </source>
</evidence>
<proteinExistence type="inferred from homology"/>
<keyword evidence="2 6" id="KW-0698">rRNA processing</keyword>
<feature type="binding site" evidence="6">
    <location>
        <position position="146"/>
    </location>
    <ligand>
        <name>S-adenosyl-L-methionine</name>
        <dbReference type="ChEBI" id="CHEBI:59789"/>
    </ligand>
</feature>